<protein>
    <recommendedName>
        <fullName evidence="1">N-acetyltransferase domain-containing protein</fullName>
    </recommendedName>
</protein>
<dbReference type="Pfam" id="PF00583">
    <property type="entry name" value="Acetyltransf_1"/>
    <property type="match status" value="1"/>
</dbReference>
<feature type="domain" description="N-acetyltransferase" evidence="1">
    <location>
        <begin position="68"/>
        <end position="214"/>
    </location>
</feature>
<dbReference type="PANTHER" id="PTHR42791:SF4">
    <property type="entry name" value="ACETYLTRANSFERASE, GNAT FAMILY FAMILY (AFU_ORTHOLOGUE AFUA_4G09540)-RELATED"/>
    <property type="match status" value="1"/>
</dbReference>
<dbReference type="Gene3D" id="3.40.630.30">
    <property type="match status" value="1"/>
</dbReference>
<organism evidence="2 3">
    <name type="scientific">Lophium mytilinum</name>
    <dbReference type="NCBI Taxonomy" id="390894"/>
    <lineage>
        <taxon>Eukaryota</taxon>
        <taxon>Fungi</taxon>
        <taxon>Dikarya</taxon>
        <taxon>Ascomycota</taxon>
        <taxon>Pezizomycotina</taxon>
        <taxon>Dothideomycetes</taxon>
        <taxon>Pleosporomycetidae</taxon>
        <taxon>Mytilinidiales</taxon>
        <taxon>Mytilinidiaceae</taxon>
        <taxon>Lophium</taxon>
    </lineage>
</organism>
<dbReference type="InterPro" id="IPR052523">
    <property type="entry name" value="Trichothecene_AcTrans"/>
</dbReference>
<dbReference type="GO" id="GO:0016747">
    <property type="term" value="F:acyltransferase activity, transferring groups other than amino-acyl groups"/>
    <property type="evidence" value="ECO:0007669"/>
    <property type="project" value="InterPro"/>
</dbReference>
<evidence type="ECO:0000313" key="3">
    <source>
        <dbReference type="Proteomes" id="UP000799750"/>
    </source>
</evidence>
<reference evidence="2" key="1">
    <citation type="journal article" date="2020" name="Stud. Mycol.">
        <title>101 Dothideomycetes genomes: a test case for predicting lifestyles and emergence of pathogens.</title>
        <authorList>
            <person name="Haridas S."/>
            <person name="Albert R."/>
            <person name="Binder M."/>
            <person name="Bloem J."/>
            <person name="Labutti K."/>
            <person name="Salamov A."/>
            <person name="Andreopoulos B."/>
            <person name="Baker S."/>
            <person name="Barry K."/>
            <person name="Bills G."/>
            <person name="Bluhm B."/>
            <person name="Cannon C."/>
            <person name="Castanera R."/>
            <person name="Culley D."/>
            <person name="Daum C."/>
            <person name="Ezra D."/>
            <person name="Gonzalez J."/>
            <person name="Henrissat B."/>
            <person name="Kuo A."/>
            <person name="Liang C."/>
            <person name="Lipzen A."/>
            <person name="Lutzoni F."/>
            <person name="Magnuson J."/>
            <person name="Mondo S."/>
            <person name="Nolan M."/>
            <person name="Ohm R."/>
            <person name="Pangilinan J."/>
            <person name="Park H.-J."/>
            <person name="Ramirez L."/>
            <person name="Alfaro M."/>
            <person name="Sun H."/>
            <person name="Tritt A."/>
            <person name="Yoshinaga Y."/>
            <person name="Zwiers L.-H."/>
            <person name="Turgeon B."/>
            <person name="Goodwin S."/>
            <person name="Spatafora J."/>
            <person name="Crous P."/>
            <person name="Grigoriev I."/>
        </authorList>
    </citation>
    <scope>NUCLEOTIDE SEQUENCE</scope>
    <source>
        <strain evidence="2">CBS 269.34</strain>
    </source>
</reference>
<dbReference type="AlphaFoldDB" id="A0A6A6RA73"/>
<name>A0A6A6RA73_9PEZI</name>
<evidence type="ECO:0000313" key="2">
    <source>
        <dbReference type="EMBL" id="KAF2501735.1"/>
    </source>
</evidence>
<dbReference type="CDD" id="cd04301">
    <property type="entry name" value="NAT_SF"/>
    <property type="match status" value="1"/>
</dbReference>
<keyword evidence="3" id="KW-1185">Reference proteome</keyword>
<dbReference type="InterPro" id="IPR016181">
    <property type="entry name" value="Acyl_CoA_acyltransferase"/>
</dbReference>
<dbReference type="InterPro" id="IPR000182">
    <property type="entry name" value="GNAT_dom"/>
</dbReference>
<dbReference type="Proteomes" id="UP000799750">
    <property type="component" value="Unassembled WGS sequence"/>
</dbReference>
<dbReference type="EMBL" id="MU004182">
    <property type="protein sequence ID" value="KAF2501735.1"/>
    <property type="molecule type" value="Genomic_DNA"/>
</dbReference>
<gene>
    <name evidence="2" type="ORF">BU16DRAFT_577817</name>
</gene>
<sequence>MSILLPGYSIHPITTPDIPTISSFVAASKLPLAINRFLFKDWPNEAIQLAHSTKAVEASFQASGSKLLKVVDDETGEIVGHLVTTRKAGKEKVRRAEGEGVTKGGVPEYIVPEVSERVMSAARELEGGVEGRGVDYLTLTHSYVRPSHRGRGIWSSLMKLLLEKGKQAGVPVFVCSEPQMRRSFLELGFEETGYVDIDLREWAEEKCGWGVFRLSGLVSEE</sequence>
<proteinExistence type="predicted"/>
<accession>A0A6A6RA73</accession>
<dbReference type="PANTHER" id="PTHR42791">
    <property type="entry name" value="GNAT FAMILY ACETYLTRANSFERASE"/>
    <property type="match status" value="1"/>
</dbReference>
<evidence type="ECO:0000259" key="1">
    <source>
        <dbReference type="PROSITE" id="PS51186"/>
    </source>
</evidence>
<dbReference type="PROSITE" id="PS51186">
    <property type="entry name" value="GNAT"/>
    <property type="match status" value="1"/>
</dbReference>
<dbReference type="OrthoDB" id="410198at2759"/>
<dbReference type="SUPFAM" id="SSF55729">
    <property type="entry name" value="Acyl-CoA N-acyltransferases (Nat)"/>
    <property type="match status" value="1"/>
</dbReference>